<feature type="region of interest" description="Disordered" evidence="9">
    <location>
        <begin position="188"/>
        <end position="226"/>
    </location>
</feature>
<keyword evidence="13" id="KW-1185">Reference proteome</keyword>
<reference evidence="12" key="1">
    <citation type="submission" date="2019-09" db="EMBL/GenBank/DDBJ databases">
        <title>Draft genome information of white flower Hibiscus syriacus.</title>
        <authorList>
            <person name="Kim Y.-M."/>
        </authorList>
    </citation>
    <scope>NUCLEOTIDE SEQUENCE [LARGE SCALE GENOMIC DNA]</scope>
    <source>
        <strain evidence="12">YM2019G1</strain>
    </source>
</reference>
<comment type="cofactor">
    <cofactor evidence="1">
        <name>Mn(2+)</name>
        <dbReference type="ChEBI" id="CHEBI:29035"/>
    </cofactor>
</comment>
<gene>
    <name evidence="12" type="ORF">F3Y22_tig00110195pilonHSYRG00215</name>
</gene>
<dbReference type="CDD" id="cd00143">
    <property type="entry name" value="PP2Cc"/>
    <property type="match status" value="1"/>
</dbReference>
<dbReference type="PROSITE" id="PS01032">
    <property type="entry name" value="PPM_1"/>
    <property type="match status" value="1"/>
</dbReference>
<dbReference type="PANTHER" id="PTHR33710">
    <property type="entry name" value="BNAC02G09200D PROTEIN"/>
    <property type="match status" value="1"/>
</dbReference>
<evidence type="ECO:0000313" key="13">
    <source>
        <dbReference type="Proteomes" id="UP000436088"/>
    </source>
</evidence>
<dbReference type="Pfam" id="PF00498">
    <property type="entry name" value="FHA"/>
    <property type="match status" value="1"/>
</dbReference>
<evidence type="ECO:0000256" key="9">
    <source>
        <dbReference type="SAM" id="MobiDB-lite"/>
    </source>
</evidence>
<evidence type="ECO:0000256" key="8">
    <source>
        <dbReference type="ARBA" id="ARBA00023211"/>
    </source>
</evidence>
<evidence type="ECO:0000256" key="6">
    <source>
        <dbReference type="ARBA" id="ARBA00022842"/>
    </source>
</evidence>
<keyword evidence="10" id="KW-0472">Membrane</keyword>
<dbReference type="InterPro" id="IPR008984">
    <property type="entry name" value="SMAD_FHA_dom_sf"/>
</dbReference>
<dbReference type="PROSITE" id="PS51746">
    <property type="entry name" value="PPM_2"/>
    <property type="match status" value="1"/>
</dbReference>
<keyword evidence="4" id="KW-0479">Metal-binding</keyword>
<dbReference type="InterPro" id="IPR036457">
    <property type="entry name" value="PPM-type-like_dom_sf"/>
</dbReference>
<dbReference type="SUPFAM" id="SSF56219">
    <property type="entry name" value="DNase I-like"/>
    <property type="match status" value="1"/>
</dbReference>
<feature type="transmembrane region" description="Helical" evidence="10">
    <location>
        <begin position="1259"/>
        <end position="1280"/>
    </location>
</feature>
<evidence type="ECO:0000256" key="2">
    <source>
        <dbReference type="ARBA" id="ARBA00001946"/>
    </source>
</evidence>
<dbReference type="EMBL" id="VEPZ02000870">
    <property type="protein sequence ID" value="KAE8714581.1"/>
    <property type="molecule type" value="Genomic_DNA"/>
</dbReference>
<dbReference type="Proteomes" id="UP000436088">
    <property type="component" value="Unassembled WGS sequence"/>
</dbReference>
<evidence type="ECO:0000256" key="3">
    <source>
        <dbReference type="ARBA" id="ARBA00013081"/>
    </source>
</evidence>
<accession>A0A6A3BFD3</accession>
<evidence type="ECO:0000256" key="1">
    <source>
        <dbReference type="ARBA" id="ARBA00001936"/>
    </source>
</evidence>
<name>A0A6A3BFD3_HIBSY</name>
<keyword evidence="8" id="KW-0464">Manganese</keyword>
<dbReference type="Pfam" id="PF03372">
    <property type="entry name" value="Exo_endo_phos"/>
    <property type="match status" value="1"/>
</dbReference>
<dbReference type="EC" id="3.1.3.16" evidence="3"/>
<comment type="caution">
    <text evidence="12">The sequence shown here is derived from an EMBL/GenBank/DDBJ whole genome shotgun (WGS) entry which is preliminary data.</text>
</comment>
<dbReference type="GO" id="GO:0004722">
    <property type="term" value="F:protein serine/threonine phosphatase activity"/>
    <property type="evidence" value="ECO:0007669"/>
    <property type="project" value="UniProtKB-EC"/>
</dbReference>
<sequence>MDSSSSGLDWRKLFVGSNEQALEFFPPDFQDGITTVKPPSEAMSCTAAGQTFVKPKDVKIWRKKVSDNKVSSSGINQKELPELSSVLPANAFLSTDIPCNSKGDFSLGDDCIISDRMTRNELQVGFAIEASVQSLQDHSDAMDKATMQQTVNPYVNQSAATTVADMTQKEIVSNQCVSELVAEDSGLTATQEDAKSGEFPSLQDSMKKKPRGRKKDVTGSSGKAEVLVDGPRKARAASVGVVVLLNEIKAKKNDHMDKSKGINNPLKQLKVVRRLDALEVDIICLMESRIMRDNSAKFISSFSGDWNIADNYVAVEGVIGTVGGHSTAITTLYGSNNGVVRRRLWDHLRCVENDFGSSSWVIGGDFNITARAEESSDFDILGVHSTPDMRDFQECLEDLDLIDHPFLGTLFSCSNRHKGFFLARKLDMILVNPQWLLNFPESFAEFKAQGASDHCLGLLWSHKGALAKKPRPFKFFNCWTAHEEFFRVVKESWQVHCACTAMQCLFNKLRRLKPCLKDFNKVHFSDIYGRVRSKRAELEQIQVFNLSHVEQRRVEEEMSIHAALVDLEVAESEFYRQRAKIHWLKEGDLNTSGNTVESLKGLLNFSLPVEAANCLTKEVDDVEIKNALFRQGKDKSPGPDGFTSGFFKAAWDIVGADFVSAVRNIVDNTLLAQEIVKGYSRKSLSPSTLEKFYELSGLKLNAQKTEFFACGLNEHTVEQICRVTGFSDSPAKGARVGWSQICTLKSKGVLFQVSELLGGCLQATLQLDLKLSTKDRLARFGLIVDNVCGLCGIGMESRDHLFVDCSYAKDVWGSILNTCDISHVFHSWDELLHWLLANLKGNTILDSMVGWLVRLRYLEEKNLEALRCEATNSKRGSREEVAQSEIYDGRAHETTVAMLQSIVVFILVLLMLILLIIAILVFAFRPWRFFSYSYRYRTIKVGELERPLVSTDVDVALNQSNNLTRNYDLDGQCHRTEALLRSPRTQGLVHKQRLSSASPCSTLGDSVVLDVHDPLEDILVGATLKRPVGTEHLVELQKHGRPEKQSQNLRFGAENDIPQGSVPNTSSEQRSCLSLEVVSGPSDFIVLYCPRALHKLRWELMDMGSLNGTLLNSRPINHPDSRSRQWGNPVELASGDTVTVGTTSNIYVHISSQNDHLVPSRVGMTLDPMSLRRGGKKFPMEDVCYYQWPLPGIDQFGVFGICDGHGGVEAAKSASKILPEMVATILSDSVKRERVVSQQDGSDVLRDTLSQTEARMNNYYEIIIVIYLQGCTATLLLVWADADENLFAQCANVGDSACFMNVDGKQIKMTEDHKITGYSERLRIEGIGVPLKDGETWLCGMYRFLHLFFTVRIRQHHRIMASDGLWDAISFKKAIPVVVQTRGRYSTDDENLAEKIDDALLNEARNLRTKDNTSLIFLDFDSTSTVPSCKVLP</sequence>
<dbReference type="GO" id="GO:0046872">
    <property type="term" value="F:metal ion binding"/>
    <property type="evidence" value="ECO:0007669"/>
    <property type="project" value="UniProtKB-KW"/>
</dbReference>
<keyword evidence="10" id="KW-1133">Transmembrane helix</keyword>
<keyword evidence="5" id="KW-0378">Hydrolase</keyword>
<dbReference type="Gene3D" id="3.60.10.10">
    <property type="entry name" value="Endonuclease/exonuclease/phosphatase"/>
    <property type="match status" value="1"/>
</dbReference>
<organism evidence="12 13">
    <name type="scientific">Hibiscus syriacus</name>
    <name type="common">Rose of Sharon</name>
    <dbReference type="NCBI Taxonomy" id="106335"/>
    <lineage>
        <taxon>Eukaryota</taxon>
        <taxon>Viridiplantae</taxon>
        <taxon>Streptophyta</taxon>
        <taxon>Embryophyta</taxon>
        <taxon>Tracheophyta</taxon>
        <taxon>Spermatophyta</taxon>
        <taxon>Magnoliopsida</taxon>
        <taxon>eudicotyledons</taxon>
        <taxon>Gunneridae</taxon>
        <taxon>Pentapetalae</taxon>
        <taxon>rosids</taxon>
        <taxon>malvids</taxon>
        <taxon>Malvales</taxon>
        <taxon>Malvaceae</taxon>
        <taxon>Malvoideae</taxon>
        <taxon>Hibiscus</taxon>
    </lineage>
</organism>
<keyword evidence="10" id="KW-0812">Transmembrane</keyword>
<dbReference type="InterPro" id="IPR001932">
    <property type="entry name" value="PPM-type_phosphatase-like_dom"/>
</dbReference>
<dbReference type="Gene3D" id="2.60.200.20">
    <property type="match status" value="1"/>
</dbReference>
<dbReference type="Pfam" id="PF00481">
    <property type="entry name" value="PP2C"/>
    <property type="match status" value="1"/>
</dbReference>
<dbReference type="SUPFAM" id="SSF81606">
    <property type="entry name" value="PP2C-like"/>
    <property type="match status" value="1"/>
</dbReference>
<dbReference type="InterPro" id="IPR026960">
    <property type="entry name" value="RVT-Znf"/>
</dbReference>
<dbReference type="InterPro" id="IPR000253">
    <property type="entry name" value="FHA_dom"/>
</dbReference>
<protein>
    <recommendedName>
        <fullName evidence="3">protein-serine/threonine phosphatase</fullName>
        <ecNumber evidence="3">3.1.3.16</ecNumber>
    </recommendedName>
</protein>
<dbReference type="Pfam" id="PF13966">
    <property type="entry name" value="zf-RVT"/>
    <property type="match status" value="1"/>
</dbReference>
<evidence type="ECO:0000256" key="5">
    <source>
        <dbReference type="ARBA" id="ARBA00022801"/>
    </source>
</evidence>
<comment type="cofactor">
    <cofactor evidence="2">
        <name>Mg(2+)</name>
        <dbReference type="ChEBI" id="CHEBI:18420"/>
    </cofactor>
</comment>
<evidence type="ECO:0000256" key="4">
    <source>
        <dbReference type="ARBA" id="ARBA00022723"/>
    </source>
</evidence>
<proteinExistence type="predicted"/>
<evidence type="ECO:0000256" key="7">
    <source>
        <dbReference type="ARBA" id="ARBA00022912"/>
    </source>
</evidence>
<dbReference type="Gene3D" id="3.60.40.10">
    <property type="entry name" value="PPM-type phosphatase domain"/>
    <property type="match status" value="1"/>
</dbReference>
<keyword evidence="6" id="KW-0460">Magnesium</keyword>
<feature type="region of interest" description="Disordered" evidence="9">
    <location>
        <begin position="1038"/>
        <end position="1066"/>
    </location>
</feature>
<evidence type="ECO:0000259" key="11">
    <source>
        <dbReference type="PROSITE" id="PS51746"/>
    </source>
</evidence>
<dbReference type="SUPFAM" id="SSF49879">
    <property type="entry name" value="SMAD/FHA domain"/>
    <property type="match status" value="1"/>
</dbReference>
<dbReference type="InterPro" id="IPR005135">
    <property type="entry name" value="Endo/exonuclease/phosphatase"/>
</dbReference>
<dbReference type="InterPro" id="IPR000222">
    <property type="entry name" value="PP2C_BS"/>
</dbReference>
<dbReference type="SMART" id="SM00332">
    <property type="entry name" value="PP2Cc"/>
    <property type="match status" value="1"/>
</dbReference>
<keyword evidence="7" id="KW-0904">Protein phosphatase</keyword>
<evidence type="ECO:0000256" key="10">
    <source>
        <dbReference type="SAM" id="Phobius"/>
    </source>
</evidence>
<dbReference type="PANTHER" id="PTHR33710:SF71">
    <property type="entry name" value="ENDONUCLEASE_EXONUCLEASE_PHOSPHATASE DOMAIN-CONTAINING PROTEIN"/>
    <property type="match status" value="1"/>
</dbReference>
<evidence type="ECO:0000313" key="12">
    <source>
        <dbReference type="EMBL" id="KAE8714581.1"/>
    </source>
</evidence>
<feature type="transmembrane region" description="Helical" evidence="10">
    <location>
        <begin position="902"/>
        <end position="924"/>
    </location>
</feature>
<feature type="domain" description="PPM-type phosphatase" evidence="11">
    <location>
        <begin position="1161"/>
        <end position="1420"/>
    </location>
</feature>
<dbReference type="InterPro" id="IPR036691">
    <property type="entry name" value="Endo/exonu/phosph_ase_sf"/>
</dbReference>